<protein>
    <submittedName>
        <fullName evidence="3">Methyltransferase type 11</fullName>
    </submittedName>
</protein>
<dbReference type="AlphaFoldDB" id="A0A132NGI2"/>
<dbReference type="Proteomes" id="UP000070659">
    <property type="component" value="Unassembled WGS sequence"/>
</dbReference>
<reference evidence="3 5" key="1">
    <citation type="submission" date="2015-02" db="EMBL/GenBank/DDBJ databases">
        <title>Physiological reanalysis, assessment of diazotrophy, and genome sequences of multiple isolates of Streptomyces thermoautotrophicus.</title>
        <authorList>
            <person name="MacKellar D.C."/>
            <person name="Lieber L."/>
            <person name="Norman J."/>
            <person name="Bolger A."/>
            <person name="Tobin C."/>
            <person name="Murray J.W."/>
            <person name="Prell J."/>
        </authorList>
    </citation>
    <scope>NUCLEOTIDE SEQUENCE [LARGE SCALE GENOMIC DNA]</scope>
    <source>
        <strain evidence="3 5">UBT1</strain>
    </source>
</reference>
<dbReference type="RefSeq" id="WP_067067813.1">
    <property type="nucleotide sequence ID" value="NZ_JYIJ01000009.1"/>
</dbReference>
<dbReference type="SUPFAM" id="SSF53335">
    <property type="entry name" value="S-adenosyl-L-methionine-dependent methyltransferases"/>
    <property type="match status" value="1"/>
</dbReference>
<proteinExistence type="predicted"/>
<evidence type="ECO:0000313" key="4">
    <source>
        <dbReference type="Proteomes" id="UP000070598"/>
    </source>
</evidence>
<accession>A0A132NGI2</accession>
<gene>
    <name evidence="2" type="ORF">TH66_00830</name>
    <name evidence="3" type="ORF">TR74_10930</name>
</gene>
<comment type="caution">
    <text evidence="3">The sequence shown here is derived from an EMBL/GenBank/DDBJ whole genome shotgun (WGS) entry which is preliminary data.</text>
</comment>
<dbReference type="GO" id="GO:0008757">
    <property type="term" value="F:S-adenosylmethionine-dependent methyltransferase activity"/>
    <property type="evidence" value="ECO:0007669"/>
    <property type="project" value="InterPro"/>
</dbReference>
<keyword evidence="3" id="KW-0808">Transferase</keyword>
<name>A0A132NGI2_9ACTN</name>
<dbReference type="Pfam" id="PF08241">
    <property type="entry name" value="Methyltransf_11"/>
    <property type="match status" value="1"/>
</dbReference>
<evidence type="ECO:0000259" key="1">
    <source>
        <dbReference type="Pfam" id="PF08241"/>
    </source>
</evidence>
<sequence>MSVTAVEAWERYTQGRRPRRAVNAFGATTWLNWTQYPDHGPDETVLGDVRGRRVLELGSGSGCNLAHLATLGADCVGVDLAPTQTAKARRRWGHLSNLRFHTGDAVDFLAGTGERFDVVYSIFGATWFVDPDVLLPLVWRRLTPGGVLAFSHLPPADAPPRRPGALPRYDYEPDEWAKLLDGHGFVEIGYEIIDPPRGATARTLLVHARRPDAV</sequence>
<dbReference type="Proteomes" id="UP000070598">
    <property type="component" value="Unassembled WGS sequence"/>
</dbReference>
<dbReference type="GO" id="GO:0032259">
    <property type="term" value="P:methylation"/>
    <property type="evidence" value="ECO:0007669"/>
    <property type="project" value="UniProtKB-KW"/>
</dbReference>
<dbReference type="InterPro" id="IPR013216">
    <property type="entry name" value="Methyltransf_11"/>
</dbReference>
<dbReference type="Gene3D" id="3.40.50.150">
    <property type="entry name" value="Vaccinia Virus protein VP39"/>
    <property type="match status" value="1"/>
</dbReference>
<reference evidence="4" key="2">
    <citation type="submission" date="2015-02" db="EMBL/GenBank/DDBJ databases">
        <title>Physiological reanalysis, assessment of diazotrophy, and genome sequences of multiple isolates of Streptomyces thermoautotrophicus.</title>
        <authorList>
            <person name="MacKellar D.C."/>
            <person name="Lieber L."/>
            <person name="Norman J."/>
            <person name="Bolger A."/>
            <person name="Tobin C."/>
            <person name="Murray J.W."/>
            <person name="Friesen M."/>
            <person name="Prell J."/>
        </authorList>
    </citation>
    <scope>NUCLEOTIDE SEQUENCE [LARGE SCALE GENOMIC DNA]</scope>
    <source>
        <strain evidence="4">UBT1</strain>
    </source>
</reference>
<dbReference type="PATRIC" id="fig|1469144.8.peg.1631"/>
<organism evidence="3 4">
    <name type="scientific">Carbonactinospora thermoautotrophica</name>
    <dbReference type="NCBI Taxonomy" id="1469144"/>
    <lineage>
        <taxon>Bacteria</taxon>
        <taxon>Bacillati</taxon>
        <taxon>Actinomycetota</taxon>
        <taxon>Actinomycetes</taxon>
        <taxon>Kitasatosporales</taxon>
        <taxon>Carbonactinosporaceae</taxon>
        <taxon>Carbonactinospora</taxon>
    </lineage>
</organism>
<evidence type="ECO:0000313" key="3">
    <source>
        <dbReference type="EMBL" id="KWX09211.1"/>
    </source>
</evidence>
<feature type="domain" description="Methyltransferase type 11" evidence="1">
    <location>
        <begin position="55"/>
        <end position="150"/>
    </location>
</feature>
<keyword evidence="3" id="KW-0489">Methyltransferase</keyword>
<dbReference type="EMBL" id="JYIK01000864">
    <property type="protein sequence ID" value="KWX09211.1"/>
    <property type="molecule type" value="Genomic_DNA"/>
</dbReference>
<dbReference type="PANTHER" id="PTHR43861:SF1">
    <property type="entry name" value="TRANS-ACONITATE 2-METHYLTRANSFERASE"/>
    <property type="match status" value="1"/>
</dbReference>
<dbReference type="InterPro" id="IPR029063">
    <property type="entry name" value="SAM-dependent_MTases_sf"/>
</dbReference>
<dbReference type="EMBL" id="JYIJ01000009">
    <property type="protein sequence ID" value="KWX05900.1"/>
    <property type="molecule type" value="Genomic_DNA"/>
</dbReference>
<evidence type="ECO:0000313" key="2">
    <source>
        <dbReference type="EMBL" id="KWX05900.1"/>
    </source>
</evidence>
<dbReference type="CDD" id="cd02440">
    <property type="entry name" value="AdoMet_MTases"/>
    <property type="match status" value="1"/>
</dbReference>
<evidence type="ECO:0000313" key="5">
    <source>
        <dbReference type="Proteomes" id="UP000070659"/>
    </source>
</evidence>
<dbReference type="PANTHER" id="PTHR43861">
    <property type="entry name" value="TRANS-ACONITATE 2-METHYLTRANSFERASE-RELATED"/>
    <property type="match status" value="1"/>
</dbReference>